<dbReference type="InterPro" id="IPR004360">
    <property type="entry name" value="Glyas_Fos-R_dOase_dom"/>
</dbReference>
<evidence type="ECO:0000259" key="2">
    <source>
        <dbReference type="PROSITE" id="PS51819"/>
    </source>
</evidence>
<feature type="domain" description="VOC" evidence="2">
    <location>
        <begin position="4"/>
        <end position="123"/>
    </location>
</feature>
<dbReference type="SUPFAM" id="SSF54593">
    <property type="entry name" value="Glyoxalase/Bleomycin resistance protein/Dihydroxybiphenyl dioxygenase"/>
    <property type="match status" value="1"/>
</dbReference>
<proteinExistence type="predicted"/>
<evidence type="ECO:0000256" key="1">
    <source>
        <dbReference type="ARBA" id="ARBA00022723"/>
    </source>
</evidence>
<sequence>MIEGISHVTFIVKNLEKTKHMLEYIFQAKEIYSSDGKNFSISNEKFFIVSNIWIAIMENKNESLNRTYNHIAFKIRDDDFENYIKKIKHLGLEIKSSRTRISGEGVSIYFYDYDNHLFELHTGTLGERLETYKNSMQSKLIS</sequence>
<dbReference type="InterPro" id="IPR037523">
    <property type="entry name" value="VOC_core"/>
</dbReference>
<dbReference type="InterPro" id="IPR029068">
    <property type="entry name" value="Glyas_Bleomycin-R_OHBP_Dase"/>
</dbReference>
<dbReference type="NCBIfam" id="NF000222">
    <property type="entry name" value="FosX"/>
    <property type="match status" value="1"/>
</dbReference>
<comment type="caution">
    <text evidence="3">The sequence shown here is derived from an EMBL/GenBank/DDBJ whole genome shotgun (WGS) entry which is preliminary data.</text>
</comment>
<dbReference type="PANTHER" id="PTHR36113:SF6">
    <property type="entry name" value="FOSFOMYCIN RESISTANCE PROTEIN FOSX"/>
    <property type="match status" value="1"/>
</dbReference>
<keyword evidence="1" id="KW-0479">Metal-binding</keyword>
<accession>A0A3D8TSS7</accession>
<dbReference type="PANTHER" id="PTHR36113">
    <property type="entry name" value="LYASE, PUTATIVE-RELATED-RELATED"/>
    <property type="match status" value="1"/>
</dbReference>
<gene>
    <name evidence="3" type="ORF">UR08_00080</name>
</gene>
<organism evidence="3 4">
    <name type="scientific">Listeria kieliensis</name>
    <dbReference type="NCBI Taxonomy" id="1621700"/>
    <lineage>
        <taxon>Bacteria</taxon>
        <taxon>Bacillati</taxon>
        <taxon>Bacillota</taxon>
        <taxon>Bacilli</taxon>
        <taxon>Bacillales</taxon>
        <taxon>Listeriaceae</taxon>
        <taxon>Listeria</taxon>
    </lineage>
</organism>
<dbReference type="Proteomes" id="UP000257055">
    <property type="component" value="Unassembled WGS sequence"/>
</dbReference>
<keyword evidence="4" id="KW-1185">Reference proteome</keyword>
<dbReference type="GO" id="GO:0046872">
    <property type="term" value="F:metal ion binding"/>
    <property type="evidence" value="ECO:0007669"/>
    <property type="project" value="UniProtKB-KW"/>
</dbReference>
<dbReference type="Pfam" id="PF00903">
    <property type="entry name" value="Glyoxalase"/>
    <property type="match status" value="1"/>
</dbReference>
<reference evidence="4" key="1">
    <citation type="submission" date="2015-04" db="EMBL/GenBank/DDBJ databases">
        <authorList>
            <person name="Schardt J."/>
            <person name="Mueller-Herbst S."/>
            <person name="Scherer S."/>
            <person name="Huptas C."/>
        </authorList>
    </citation>
    <scope>NUCLEOTIDE SEQUENCE [LARGE SCALE GENOMIC DNA]</scope>
    <source>
        <strain evidence="4">Kiel-L1</strain>
    </source>
</reference>
<evidence type="ECO:0000313" key="3">
    <source>
        <dbReference type="EMBL" id="RDX01990.1"/>
    </source>
</evidence>
<dbReference type="AlphaFoldDB" id="A0A3D8TSS7"/>
<dbReference type="InterPro" id="IPR051332">
    <property type="entry name" value="Fosfomycin_Res_Enzymes"/>
</dbReference>
<dbReference type="Gene3D" id="3.10.180.10">
    <property type="entry name" value="2,3-Dihydroxybiphenyl 1,2-Dioxygenase, domain 1"/>
    <property type="match status" value="1"/>
</dbReference>
<evidence type="ECO:0000313" key="4">
    <source>
        <dbReference type="Proteomes" id="UP000257055"/>
    </source>
</evidence>
<name>A0A3D8TSS7_9LIST</name>
<dbReference type="RefSeq" id="WP_115751647.1">
    <property type="nucleotide sequence ID" value="NZ_LARY01000001.1"/>
</dbReference>
<protein>
    <recommendedName>
        <fullName evidence="2">VOC domain-containing protein</fullName>
    </recommendedName>
</protein>
<dbReference type="EMBL" id="LARY01000001">
    <property type="protein sequence ID" value="RDX01990.1"/>
    <property type="molecule type" value="Genomic_DNA"/>
</dbReference>
<dbReference type="PROSITE" id="PS51819">
    <property type="entry name" value="VOC"/>
    <property type="match status" value="1"/>
</dbReference>